<evidence type="ECO:0000313" key="3">
    <source>
        <dbReference type="Proteomes" id="UP001066276"/>
    </source>
</evidence>
<dbReference type="Proteomes" id="UP001066276">
    <property type="component" value="Chromosome 4_2"/>
</dbReference>
<name>A0AAV7SPB3_PLEWA</name>
<protein>
    <submittedName>
        <fullName evidence="2">Uncharacterized protein</fullName>
    </submittedName>
</protein>
<accession>A0AAV7SPB3</accession>
<keyword evidence="3" id="KW-1185">Reference proteome</keyword>
<comment type="caution">
    <text evidence="2">The sequence shown here is derived from an EMBL/GenBank/DDBJ whole genome shotgun (WGS) entry which is preliminary data.</text>
</comment>
<feature type="region of interest" description="Disordered" evidence="1">
    <location>
        <begin position="1"/>
        <end position="67"/>
    </location>
</feature>
<dbReference type="AlphaFoldDB" id="A0AAV7SPB3"/>
<organism evidence="2 3">
    <name type="scientific">Pleurodeles waltl</name>
    <name type="common">Iberian ribbed newt</name>
    <dbReference type="NCBI Taxonomy" id="8319"/>
    <lineage>
        <taxon>Eukaryota</taxon>
        <taxon>Metazoa</taxon>
        <taxon>Chordata</taxon>
        <taxon>Craniata</taxon>
        <taxon>Vertebrata</taxon>
        <taxon>Euteleostomi</taxon>
        <taxon>Amphibia</taxon>
        <taxon>Batrachia</taxon>
        <taxon>Caudata</taxon>
        <taxon>Salamandroidea</taxon>
        <taxon>Salamandridae</taxon>
        <taxon>Pleurodelinae</taxon>
        <taxon>Pleurodeles</taxon>
    </lineage>
</organism>
<feature type="compositionally biased region" description="Polar residues" evidence="1">
    <location>
        <begin position="1"/>
        <end position="12"/>
    </location>
</feature>
<dbReference type="EMBL" id="JANPWB010000008">
    <property type="protein sequence ID" value="KAJ1165970.1"/>
    <property type="molecule type" value="Genomic_DNA"/>
</dbReference>
<sequence length="67" mass="7401">MHGENRSPSLGSRPSGEDSARLGKGGVAGPAARTIDRGPHRDPTRRRRKSRQRNKNTIMDFTCTITK</sequence>
<feature type="compositionally biased region" description="Basic residues" evidence="1">
    <location>
        <begin position="43"/>
        <end position="54"/>
    </location>
</feature>
<evidence type="ECO:0000256" key="1">
    <source>
        <dbReference type="SAM" id="MobiDB-lite"/>
    </source>
</evidence>
<gene>
    <name evidence="2" type="ORF">NDU88_006387</name>
</gene>
<feature type="compositionally biased region" description="Polar residues" evidence="1">
    <location>
        <begin position="55"/>
        <end position="67"/>
    </location>
</feature>
<reference evidence="2" key="1">
    <citation type="journal article" date="2022" name="bioRxiv">
        <title>Sequencing and chromosome-scale assembly of the giantPleurodeles waltlgenome.</title>
        <authorList>
            <person name="Brown T."/>
            <person name="Elewa A."/>
            <person name="Iarovenko S."/>
            <person name="Subramanian E."/>
            <person name="Araus A.J."/>
            <person name="Petzold A."/>
            <person name="Susuki M."/>
            <person name="Suzuki K.-i.T."/>
            <person name="Hayashi T."/>
            <person name="Toyoda A."/>
            <person name="Oliveira C."/>
            <person name="Osipova E."/>
            <person name="Leigh N.D."/>
            <person name="Simon A."/>
            <person name="Yun M.H."/>
        </authorList>
    </citation>
    <scope>NUCLEOTIDE SEQUENCE</scope>
    <source>
        <strain evidence="2">20211129_DDA</strain>
        <tissue evidence="2">Liver</tissue>
    </source>
</reference>
<evidence type="ECO:0000313" key="2">
    <source>
        <dbReference type="EMBL" id="KAJ1165970.1"/>
    </source>
</evidence>
<proteinExistence type="predicted"/>